<dbReference type="InterPro" id="IPR012340">
    <property type="entry name" value="NA-bd_OB-fold"/>
</dbReference>
<organism evidence="5 6">
    <name type="scientific">Ruminococcus bicirculans</name>
    <name type="common">ex Wegman et al. 2014</name>
    <dbReference type="NCBI Taxonomy" id="1160721"/>
    <lineage>
        <taxon>Bacteria</taxon>
        <taxon>Bacillati</taxon>
        <taxon>Bacillota</taxon>
        <taxon>Clostridia</taxon>
        <taxon>Eubacteriales</taxon>
        <taxon>Oscillospiraceae</taxon>
        <taxon>Ruminococcus</taxon>
    </lineage>
</organism>
<protein>
    <recommendedName>
        <fullName evidence="2 3">Single-stranded DNA-binding protein</fullName>
        <shortName evidence="2">SSB</shortName>
    </recommendedName>
</protein>
<dbReference type="GO" id="GO:0006260">
    <property type="term" value="P:DNA replication"/>
    <property type="evidence" value="ECO:0007669"/>
    <property type="project" value="InterPro"/>
</dbReference>
<dbReference type="GO" id="GO:0009295">
    <property type="term" value="C:nucleoid"/>
    <property type="evidence" value="ECO:0007669"/>
    <property type="project" value="TreeGrafter"/>
</dbReference>
<dbReference type="NCBIfam" id="TIGR00621">
    <property type="entry name" value="ssb"/>
    <property type="match status" value="1"/>
</dbReference>
<proteinExistence type="inferred from homology"/>
<name>A0AAW6EKT8_9FIRM</name>
<dbReference type="RefSeq" id="WP_195221261.1">
    <property type="nucleotide sequence ID" value="NZ_JADMWL010000013.1"/>
</dbReference>
<dbReference type="HAMAP" id="MF_00984">
    <property type="entry name" value="SSB"/>
    <property type="match status" value="1"/>
</dbReference>
<dbReference type="PANTHER" id="PTHR10302:SF27">
    <property type="entry name" value="SINGLE-STRANDED DNA-BINDING PROTEIN"/>
    <property type="match status" value="1"/>
</dbReference>
<feature type="region of interest" description="Disordered" evidence="4">
    <location>
        <begin position="98"/>
        <end position="132"/>
    </location>
</feature>
<evidence type="ECO:0000256" key="3">
    <source>
        <dbReference type="PIRNR" id="PIRNR002070"/>
    </source>
</evidence>
<evidence type="ECO:0000313" key="5">
    <source>
        <dbReference type="EMBL" id="MDB8750464.1"/>
    </source>
</evidence>
<dbReference type="InterPro" id="IPR000424">
    <property type="entry name" value="Primosome_PriB/ssb"/>
</dbReference>
<reference evidence="5" key="1">
    <citation type="submission" date="2023-01" db="EMBL/GenBank/DDBJ databases">
        <title>Human gut microbiome strain richness.</title>
        <authorList>
            <person name="Chen-Liaw A."/>
        </authorList>
    </citation>
    <scope>NUCLEOTIDE SEQUENCE</scope>
    <source>
        <strain evidence="5">D43st1_D9_D43t1_170807</strain>
    </source>
</reference>
<accession>A0AAW6EKT8</accession>
<dbReference type="AlphaFoldDB" id="A0AAW6EKT8"/>
<dbReference type="Gene3D" id="2.40.50.140">
    <property type="entry name" value="Nucleic acid-binding proteins"/>
    <property type="match status" value="1"/>
</dbReference>
<comment type="subunit">
    <text evidence="2">Homotetramer.</text>
</comment>
<comment type="caution">
    <text evidence="2">Lacks conserved residue(s) required for the propagation of feature annotation.</text>
</comment>
<dbReference type="EMBL" id="JAQMLU010000013">
    <property type="protein sequence ID" value="MDB8750464.1"/>
    <property type="molecule type" value="Genomic_DNA"/>
</dbReference>
<comment type="caution">
    <text evidence="5">The sequence shown here is derived from an EMBL/GenBank/DDBJ whole genome shotgun (WGS) entry which is preliminary data.</text>
</comment>
<evidence type="ECO:0000313" key="6">
    <source>
        <dbReference type="Proteomes" id="UP001213042"/>
    </source>
</evidence>
<gene>
    <name evidence="5" type="ORF">PNW00_08405</name>
</gene>
<dbReference type="Proteomes" id="UP001213042">
    <property type="component" value="Unassembled WGS sequence"/>
</dbReference>
<evidence type="ECO:0000256" key="4">
    <source>
        <dbReference type="SAM" id="MobiDB-lite"/>
    </source>
</evidence>
<sequence length="132" mass="14794">MTNIVIETGRLTADPELRYTGETPLCKFRIAVDRPKKKGAEKPETDFFNCTAWNHNAEFINDMLSKGEMITVVGNLRSSTFEKNGEKRSSVEIKVNEVHFPGTRKKPDSENNSENADNNGGFYDSTDSGVLF</sequence>
<evidence type="ECO:0000256" key="1">
    <source>
        <dbReference type="ARBA" id="ARBA00023125"/>
    </source>
</evidence>
<keyword evidence="1 2" id="KW-0238">DNA-binding</keyword>
<dbReference type="PIRSF" id="PIRSF002070">
    <property type="entry name" value="SSB"/>
    <property type="match status" value="1"/>
</dbReference>
<feature type="compositionally biased region" description="Low complexity" evidence="4">
    <location>
        <begin position="110"/>
        <end position="121"/>
    </location>
</feature>
<dbReference type="PROSITE" id="PS50935">
    <property type="entry name" value="SSB"/>
    <property type="match status" value="1"/>
</dbReference>
<dbReference type="InterPro" id="IPR011344">
    <property type="entry name" value="ssDNA-bd"/>
</dbReference>
<evidence type="ECO:0000256" key="2">
    <source>
        <dbReference type="HAMAP-Rule" id="MF_00984"/>
    </source>
</evidence>
<dbReference type="CDD" id="cd04496">
    <property type="entry name" value="SSB_OBF"/>
    <property type="match status" value="1"/>
</dbReference>
<dbReference type="PANTHER" id="PTHR10302">
    <property type="entry name" value="SINGLE-STRANDED DNA-BINDING PROTEIN"/>
    <property type="match status" value="1"/>
</dbReference>
<dbReference type="SUPFAM" id="SSF50249">
    <property type="entry name" value="Nucleic acid-binding proteins"/>
    <property type="match status" value="1"/>
</dbReference>
<dbReference type="Pfam" id="PF00436">
    <property type="entry name" value="SSB"/>
    <property type="match status" value="1"/>
</dbReference>
<dbReference type="GO" id="GO:0003697">
    <property type="term" value="F:single-stranded DNA binding"/>
    <property type="evidence" value="ECO:0007669"/>
    <property type="project" value="UniProtKB-UniRule"/>
</dbReference>